<feature type="chain" id="PRO_5030995957" evidence="1">
    <location>
        <begin position="27"/>
        <end position="514"/>
    </location>
</feature>
<evidence type="ECO:0000256" key="1">
    <source>
        <dbReference type="SAM" id="SignalP"/>
    </source>
</evidence>
<dbReference type="Pfam" id="PF14052">
    <property type="entry name" value="Caps_assemb_Wzi"/>
    <property type="match status" value="1"/>
</dbReference>
<dbReference type="Gene3D" id="2.40.160.130">
    <property type="entry name" value="Capsule assembly protein Wzi"/>
    <property type="match status" value="1"/>
</dbReference>
<dbReference type="AlphaFoldDB" id="A0A7Y0LDD7"/>
<feature type="signal peptide" evidence="1">
    <location>
        <begin position="1"/>
        <end position="26"/>
    </location>
</feature>
<evidence type="ECO:0000313" key="3">
    <source>
        <dbReference type="Proteomes" id="UP000568664"/>
    </source>
</evidence>
<dbReference type="EMBL" id="JABBXH010000003">
    <property type="protein sequence ID" value="NMP32242.1"/>
    <property type="molecule type" value="Genomic_DNA"/>
</dbReference>
<protein>
    <submittedName>
        <fullName evidence="2">Capsule assembly Wzi family protein</fullName>
    </submittedName>
</protein>
<dbReference type="InterPro" id="IPR038636">
    <property type="entry name" value="Wzi_sf"/>
</dbReference>
<accession>A0A7Y0LDD7</accession>
<keyword evidence="3" id="KW-1185">Reference proteome</keyword>
<proteinExistence type="predicted"/>
<dbReference type="InterPro" id="IPR026950">
    <property type="entry name" value="Caps_assemb_Wzi"/>
</dbReference>
<keyword evidence="1" id="KW-0732">Signal</keyword>
<sequence>MSKFYSFKNKILTLITLLSISYVTTAEPWVDTSDIFLRESIEHLADQNIITTPTTTFPLMWHDIAQDLSQVASHLLDDETLNAYYYVRHQLRLAKKSQKRIEVNGANQDSRYTSFGDSYRDSANFQVHTSFLTDHFAFKFSPRYNNSPSDGEKLSYDESYIAAYLGNWVLSFGMQDRWWGPAWDTSLSMTNNARPMPAIALSRKSATPVTIPFTSHKIPWTVTTFMGQMDDDRDVKDTLLWGFRFNFRPTQNWEVGVTRLAQWAGNGRPSDLSTFWDVLKGLDNCGGNGPSQEECAAGQEPGNQMAGYDIRWSTALFNHPIGLYFSSFAEDGDSKGGLSILGEERYQFGFDTRVNLLERSWRVFTEWTDTHATCRDGNNGDGSSEIGDCYYEHHIYQTGMRYNGRTIGSLYESDATSVVFGGISQVKDNIGYQLKLRWLQLNKDNSDKAPENPLIGNTLTPIAEDLLELSGKVQYSYKNWRYMLGASFSESTFENDIKDDTDINIFFNVEYNLK</sequence>
<reference evidence="2 3" key="1">
    <citation type="submission" date="2020-04" db="EMBL/GenBank/DDBJ databases">
        <title>Thalassotalea sp. M1531, isolated from the surface of marine red alga.</title>
        <authorList>
            <person name="Pang L."/>
            <person name="Lu D.-C."/>
        </authorList>
    </citation>
    <scope>NUCLEOTIDE SEQUENCE [LARGE SCALE GENOMIC DNA]</scope>
    <source>
        <strain evidence="2 3">M1531</strain>
    </source>
</reference>
<organism evidence="2 3">
    <name type="scientific">Thalassotalea algicola</name>
    <dbReference type="NCBI Taxonomy" id="2716224"/>
    <lineage>
        <taxon>Bacteria</taxon>
        <taxon>Pseudomonadati</taxon>
        <taxon>Pseudomonadota</taxon>
        <taxon>Gammaproteobacteria</taxon>
        <taxon>Alteromonadales</taxon>
        <taxon>Colwelliaceae</taxon>
        <taxon>Thalassotalea</taxon>
    </lineage>
</organism>
<evidence type="ECO:0000313" key="2">
    <source>
        <dbReference type="EMBL" id="NMP32242.1"/>
    </source>
</evidence>
<dbReference type="Proteomes" id="UP000568664">
    <property type="component" value="Unassembled WGS sequence"/>
</dbReference>
<gene>
    <name evidence="2" type="ORF">HII17_11745</name>
</gene>
<comment type="caution">
    <text evidence="2">The sequence shown here is derived from an EMBL/GenBank/DDBJ whole genome shotgun (WGS) entry which is preliminary data.</text>
</comment>
<name>A0A7Y0LDD7_9GAMM</name>
<dbReference type="RefSeq" id="WP_169075545.1">
    <property type="nucleotide sequence ID" value="NZ_JABBXH010000003.1"/>
</dbReference>